<reference evidence="2" key="1">
    <citation type="journal article" date="2022" name="Plant J.">
        <title>Strategies of tolerance reflected in two North American maple genomes.</title>
        <authorList>
            <person name="McEvoy S.L."/>
            <person name="Sezen U.U."/>
            <person name="Trouern-Trend A."/>
            <person name="McMahon S.M."/>
            <person name="Schaberg P.G."/>
            <person name="Yang J."/>
            <person name="Wegrzyn J.L."/>
            <person name="Swenson N.G."/>
        </authorList>
    </citation>
    <scope>NUCLEOTIDE SEQUENCE</scope>
    <source>
        <strain evidence="2">NS2018</strain>
    </source>
</reference>
<dbReference type="EMBL" id="JAUESC010000384">
    <property type="protein sequence ID" value="KAK0583433.1"/>
    <property type="molecule type" value="Genomic_DNA"/>
</dbReference>
<dbReference type="PANTHER" id="PTHR31170">
    <property type="entry name" value="BNAC04G53230D PROTEIN"/>
    <property type="match status" value="1"/>
</dbReference>
<keyword evidence="1" id="KW-0812">Transmembrane</keyword>
<evidence type="ECO:0000313" key="3">
    <source>
        <dbReference type="Proteomes" id="UP001168877"/>
    </source>
</evidence>
<reference evidence="2" key="2">
    <citation type="submission" date="2023-06" db="EMBL/GenBank/DDBJ databases">
        <authorList>
            <person name="Swenson N.G."/>
            <person name="Wegrzyn J.L."/>
            <person name="Mcevoy S.L."/>
        </authorList>
    </citation>
    <scope>NUCLEOTIDE SEQUENCE</scope>
    <source>
        <strain evidence="2">NS2018</strain>
        <tissue evidence="2">Leaf</tissue>
    </source>
</reference>
<evidence type="ECO:0000313" key="2">
    <source>
        <dbReference type="EMBL" id="KAK0583433.1"/>
    </source>
</evidence>
<name>A0AA39S2M4_ACESA</name>
<organism evidence="2 3">
    <name type="scientific">Acer saccharum</name>
    <name type="common">Sugar maple</name>
    <dbReference type="NCBI Taxonomy" id="4024"/>
    <lineage>
        <taxon>Eukaryota</taxon>
        <taxon>Viridiplantae</taxon>
        <taxon>Streptophyta</taxon>
        <taxon>Embryophyta</taxon>
        <taxon>Tracheophyta</taxon>
        <taxon>Spermatophyta</taxon>
        <taxon>Magnoliopsida</taxon>
        <taxon>eudicotyledons</taxon>
        <taxon>Gunneridae</taxon>
        <taxon>Pentapetalae</taxon>
        <taxon>rosids</taxon>
        <taxon>malvids</taxon>
        <taxon>Sapindales</taxon>
        <taxon>Sapindaceae</taxon>
        <taxon>Hippocastanoideae</taxon>
        <taxon>Acereae</taxon>
        <taxon>Acer</taxon>
    </lineage>
</organism>
<dbReference type="Pfam" id="PF03140">
    <property type="entry name" value="DUF247"/>
    <property type="match status" value="1"/>
</dbReference>
<keyword evidence="1" id="KW-1133">Transmembrane helix</keyword>
<dbReference type="AlphaFoldDB" id="A0AA39S2M4"/>
<accession>A0AA39S2M4</accession>
<dbReference type="InterPro" id="IPR004158">
    <property type="entry name" value="DUF247_pln"/>
</dbReference>
<protein>
    <submittedName>
        <fullName evidence="2">Uncharacterized protein</fullName>
    </submittedName>
</protein>
<comment type="caution">
    <text evidence="2">The sequence shown here is derived from an EMBL/GenBank/DDBJ whole genome shotgun (WGS) entry which is preliminary data.</text>
</comment>
<keyword evidence="1" id="KW-0472">Membrane</keyword>
<keyword evidence="3" id="KW-1185">Reference proteome</keyword>
<dbReference type="PANTHER" id="PTHR31170:SF9">
    <property type="entry name" value="PROTEIN, PUTATIVE (DUF247)-RELATED"/>
    <property type="match status" value="1"/>
</dbReference>
<feature type="transmembrane region" description="Helical" evidence="1">
    <location>
        <begin position="397"/>
        <end position="418"/>
    </location>
</feature>
<sequence>MEIMAENEHQSGEYWLIDIVQGKKFEEVLDPAPCCCIYKVPQYLRKINEEAYTPSLISIGPLHYAREELMGMESQKKRYWSEFSKRVNAENLKEMKTYIIDQEKHIRDHYSIASKLESSEYVAMILHDAVFIIELFLRKHRETDETGDFLLQLPLIIKIKEDLQLLENQLPYFVLNNLFMKAFPTEINLTFFDLQCTFFRVPKLFSNEFSKEPQVKHFTDFIRRLYVMKVQTTMQSNRGHLLDLPNATKLKESGLKFRRLKDKHLLGISLEKRKLVKWLPWFEVNELQIPRLKIYDNTEGRFRNLMALEMFHYPKQTHICNYAILMDYLIDTAKDVELLVEKEIIVNCVGENEAIAKMFNRLCSHIILSDSCYHDIAKKIKAHYKSPWNHLKATLKIVYFGNLWIGTATLAAAFLLILTATQTVFSGMQL</sequence>
<evidence type="ECO:0000256" key="1">
    <source>
        <dbReference type="SAM" id="Phobius"/>
    </source>
</evidence>
<proteinExistence type="predicted"/>
<dbReference type="Proteomes" id="UP001168877">
    <property type="component" value="Unassembled WGS sequence"/>
</dbReference>
<gene>
    <name evidence="2" type="ORF">LWI29_036903</name>
</gene>